<comment type="caution">
    <text evidence="2">The sequence shown here is derived from an EMBL/GenBank/DDBJ whole genome shotgun (WGS) entry which is preliminary data.</text>
</comment>
<proteinExistence type="predicted"/>
<keyword evidence="1" id="KW-0812">Transmembrane</keyword>
<dbReference type="Proteomes" id="UP001187531">
    <property type="component" value="Unassembled WGS sequence"/>
</dbReference>
<keyword evidence="1" id="KW-1133">Transmembrane helix</keyword>
<sequence>MLLDSMVILLFNVVLDKVLEGRDTVDSTGEVLDIPVALLILISRVDSVIALGVSVLLISEAVLLFNVVLDKVLEGRDTVDSSGEVLDIPVALLILISTVDSVRALGVSVLLVSEAVLLFNVVLDKVLEGRDTRDTVDSTGEVLDNPVVLFISKVDSVTS</sequence>
<protein>
    <submittedName>
        <fullName evidence="2">Uncharacterized protein</fullName>
    </submittedName>
</protein>
<dbReference type="AlphaFoldDB" id="A0AA88HBG1"/>
<organism evidence="2 3">
    <name type="scientific">Artemia franciscana</name>
    <name type="common">Brine shrimp</name>
    <name type="synonym">Artemia sanfranciscana</name>
    <dbReference type="NCBI Taxonomy" id="6661"/>
    <lineage>
        <taxon>Eukaryota</taxon>
        <taxon>Metazoa</taxon>
        <taxon>Ecdysozoa</taxon>
        <taxon>Arthropoda</taxon>
        <taxon>Crustacea</taxon>
        <taxon>Branchiopoda</taxon>
        <taxon>Anostraca</taxon>
        <taxon>Artemiidae</taxon>
        <taxon>Artemia</taxon>
    </lineage>
</organism>
<keyword evidence="3" id="KW-1185">Reference proteome</keyword>
<feature type="transmembrane region" description="Helical" evidence="1">
    <location>
        <begin position="48"/>
        <end position="69"/>
    </location>
</feature>
<evidence type="ECO:0000313" key="2">
    <source>
        <dbReference type="EMBL" id="KAK2705738.1"/>
    </source>
</evidence>
<reference evidence="2" key="1">
    <citation type="submission" date="2023-07" db="EMBL/GenBank/DDBJ databases">
        <title>Chromosome-level genome assembly of Artemia franciscana.</title>
        <authorList>
            <person name="Jo E."/>
        </authorList>
    </citation>
    <scope>NUCLEOTIDE SEQUENCE</scope>
    <source>
        <tissue evidence="2">Whole body</tissue>
    </source>
</reference>
<evidence type="ECO:0000313" key="3">
    <source>
        <dbReference type="Proteomes" id="UP001187531"/>
    </source>
</evidence>
<evidence type="ECO:0000256" key="1">
    <source>
        <dbReference type="SAM" id="Phobius"/>
    </source>
</evidence>
<accession>A0AA88HBG1</accession>
<gene>
    <name evidence="2" type="ORF">QYM36_015937</name>
</gene>
<dbReference type="EMBL" id="JAVRJZ010000020">
    <property type="protein sequence ID" value="KAK2705738.1"/>
    <property type="molecule type" value="Genomic_DNA"/>
</dbReference>
<keyword evidence="1" id="KW-0472">Membrane</keyword>
<name>A0AA88HBG1_ARTSF</name>